<dbReference type="AlphaFoldDB" id="A0A371FRG9"/>
<feature type="non-terminal residue" evidence="1">
    <location>
        <position position="1"/>
    </location>
</feature>
<organism evidence="1 2">
    <name type="scientific">Mucuna pruriens</name>
    <name type="common">Velvet bean</name>
    <name type="synonym">Dolichos pruriens</name>
    <dbReference type="NCBI Taxonomy" id="157652"/>
    <lineage>
        <taxon>Eukaryota</taxon>
        <taxon>Viridiplantae</taxon>
        <taxon>Streptophyta</taxon>
        <taxon>Embryophyta</taxon>
        <taxon>Tracheophyta</taxon>
        <taxon>Spermatophyta</taxon>
        <taxon>Magnoliopsida</taxon>
        <taxon>eudicotyledons</taxon>
        <taxon>Gunneridae</taxon>
        <taxon>Pentapetalae</taxon>
        <taxon>rosids</taxon>
        <taxon>fabids</taxon>
        <taxon>Fabales</taxon>
        <taxon>Fabaceae</taxon>
        <taxon>Papilionoideae</taxon>
        <taxon>50 kb inversion clade</taxon>
        <taxon>NPAAA clade</taxon>
        <taxon>indigoferoid/millettioid clade</taxon>
        <taxon>Phaseoleae</taxon>
        <taxon>Mucuna</taxon>
    </lineage>
</organism>
<keyword evidence="2" id="KW-1185">Reference proteome</keyword>
<proteinExistence type="predicted"/>
<gene>
    <name evidence="1" type="ORF">CR513_38750</name>
</gene>
<dbReference type="Proteomes" id="UP000257109">
    <property type="component" value="Unassembled WGS sequence"/>
</dbReference>
<name>A0A371FRG9_MUCPR</name>
<dbReference type="EMBL" id="QJKJ01008143">
    <property type="protein sequence ID" value="RDX80683.1"/>
    <property type="molecule type" value="Genomic_DNA"/>
</dbReference>
<evidence type="ECO:0000313" key="1">
    <source>
        <dbReference type="EMBL" id="RDX80683.1"/>
    </source>
</evidence>
<sequence>MLNMKKKDMLRGLPILLNNMLNCNACQFGWTEMRSHNYPREKTIEMLHNELEDEPPIRSKRLLSDIYQRCNVAIVNLLVVRKK</sequence>
<accession>A0A371FRG9</accession>
<protein>
    <submittedName>
        <fullName evidence="1">Uncharacterized protein</fullName>
    </submittedName>
</protein>
<comment type="caution">
    <text evidence="1">The sequence shown here is derived from an EMBL/GenBank/DDBJ whole genome shotgun (WGS) entry which is preliminary data.</text>
</comment>
<reference evidence="1" key="1">
    <citation type="submission" date="2018-05" db="EMBL/GenBank/DDBJ databases">
        <title>Draft genome of Mucuna pruriens seed.</title>
        <authorList>
            <person name="Nnadi N.E."/>
            <person name="Vos R."/>
            <person name="Hasami M.H."/>
            <person name="Devisetty U.K."/>
            <person name="Aguiy J.C."/>
        </authorList>
    </citation>
    <scope>NUCLEOTIDE SEQUENCE [LARGE SCALE GENOMIC DNA]</scope>
    <source>
        <strain evidence="1">JCA_2017</strain>
    </source>
</reference>
<evidence type="ECO:0000313" key="2">
    <source>
        <dbReference type="Proteomes" id="UP000257109"/>
    </source>
</evidence>